<evidence type="ECO:0000313" key="4">
    <source>
        <dbReference type="EMBL" id="OAE33773.1"/>
    </source>
</evidence>
<keyword evidence="1" id="KW-0479">Metal-binding</keyword>
<feature type="region of interest" description="Disordered" evidence="2">
    <location>
        <begin position="166"/>
        <end position="245"/>
    </location>
</feature>
<dbReference type="GO" id="GO:0008270">
    <property type="term" value="F:zinc ion binding"/>
    <property type="evidence" value="ECO:0007669"/>
    <property type="project" value="UniProtKB-KW"/>
</dbReference>
<gene>
    <name evidence="4" type="ORF">AXG93_1671s1000</name>
</gene>
<feature type="domain" description="CCHC-type" evidence="3">
    <location>
        <begin position="309"/>
        <end position="323"/>
    </location>
</feature>
<dbReference type="SUPFAM" id="SSF57756">
    <property type="entry name" value="Retrovirus zinc finger-like domains"/>
    <property type="match status" value="1"/>
</dbReference>
<dbReference type="Pfam" id="PF00098">
    <property type="entry name" value="zf-CCHC"/>
    <property type="match status" value="1"/>
</dbReference>
<organism evidence="4 5">
    <name type="scientific">Marchantia polymorpha subsp. ruderalis</name>
    <dbReference type="NCBI Taxonomy" id="1480154"/>
    <lineage>
        <taxon>Eukaryota</taxon>
        <taxon>Viridiplantae</taxon>
        <taxon>Streptophyta</taxon>
        <taxon>Embryophyta</taxon>
        <taxon>Marchantiophyta</taxon>
        <taxon>Marchantiopsida</taxon>
        <taxon>Marchantiidae</taxon>
        <taxon>Marchantiales</taxon>
        <taxon>Marchantiaceae</taxon>
        <taxon>Marchantia</taxon>
    </lineage>
</organism>
<evidence type="ECO:0000256" key="2">
    <source>
        <dbReference type="SAM" id="MobiDB-lite"/>
    </source>
</evidence>
<dbReference type="InterPro" id="IPR001878">
    <property type="entry name" value="Znf_CCHC"/>
</dbReference>
<keyword evidence="1" id="KW-0863">Zinc-finger</keyword>
<dbReference type="InterPro" id="IPR036875">
    <property type="entry name" value="Znf_CCHC_sf"/>
</dbReference>
<dbReference type="SMART" id="SM00343">
    <property type="entry name" value="ZnF_C2HC"/>
    <property type="match status" value="1"/>
</dbReference>
<sequence>MGSLRLGAGAVTQQPEPICEGRRSRYRQRRNTRHATSSTEGRGRTTRSTSAAEAEVRRRSGAEPATQCCCSQSKAATNRALQSAQAEGTQVRLAGKQRKDGACYREKKLAILGGGYHPTSARLFSSPYFAIPGDSRVFHTLLDLPTEDTARVQTVVQNFEDLFANTSTSPVRPTTLFRDPNPVRSSGGTSRGEGSGGGSPSPPDLPRGGPFFPPNPPDGGGGGGGPPYQPMANQPHPPPFTKHSYPKFKGGYYTDALEETAYAVQEGPPITPIQQAHIHWFVPKEMATTMPQRRLAPPAAAVSAPPNACFNCNDVGHFAPNCPHPRERVSRTIVAPKDPHYDIAADFYDRQAHDMFQQLIEDNNFYRKLMNSALKRVKWSRTHKLPRVYQVRTKDLGPPKIDIKIGGCTIRKVPLDSGSENNIMTEDTATALGIGRVVFRLNYVIIKPLTERGYKVLIGRPWFYGAKVRSDWHKRSLKFKDPNNKASPKVIVPWDKISRVVDEEDTEVAKPEEARPEDSA</sequence>
<evidence type="ECO:0000313" key="5">
    <source>
        <dbReference type="Proteomes" id="UP000077202"/>
    </source>
</evidence>
<dbReference type="AlphaFoldDB" id="A0A176WME3"/>
<evidence type="ECO:0000256" key="1">
    <source>
        <dbReference type="PROSITE-ProRule" id="PRU00047"/>
    </source>
</evidence>
<keyword evidence="5" id="KW-1185">Reference proteome</keyword>
<feature type="region of interest" description="Disordered" evidence="2">
    <location>
        <begin position="1"/>
        <end position="60"/>
    </location>
</feature>
<dbReference type="Proteomes" id="UP000077202">
    <property type="component" value="Unassembled WGS sequence"/>
</dbReference>
<dbReference type="PROSITE" id="PS50158">
    <property type="entry name" value="ZF_CCHC"/>
    <property type="match status" value="1"/>
</dbReference>
<accession>A0A176WME3</accession>
<evidence type="ECO:0000259" key="3">
    <source>
        <dbReference type="PROSITE" id="PS50158"/>
    </source>
</evidence>
<keyword evidence="1" id="KW-0862">Zinc</keyword>
<proteinExistence type="predicted"/>
<name>A0A176WME3_MARPO</name>
<feature type="compositionally biased region" description="Basic residues" evidence="2">
    <location>
        <begin position="24"/>
        <end position="33"/>
    </location>
</feature>
<comment type="caution">
    <text evidence="4">The sequence shown here is derived from an EMBL/GenBank/DDBJ whole genome shotgun (WGS) entry which is preliminary data.</text>
</comment>
<protein>
    <recommendedName>
        <fullName evidence="3">CCHC-type domain-containing protein</fullName>
    </recommendedName>
</protein>
<reference evidence="4" key="1">
    <citation type="submission" date="2016-03" db="EMBL/GenBank/DDBJ databases">
        <title>Mechanisms controlling the formation of the plant cell surface in tip-growing cells are functionally conserved among land plants.</title>
        <authorList>
            <person name="Honkanen S."/>
            <person name="Jones V.A."/>
            <person name="Morieri G."/>
            <person name="Champion C."/>
            <person name="Hetherington A.J."/>
            <person name="Kelly S."/>
            <person name="Saint-Marcoux D."/>
            <person name="Proust H."/>
            <person name="Prescott H."/>
            <person name="Dolan L."/>
        </authorList>
    </citation>
    <scope>NUCLEOTIDE SEQUENCE [LARGE SCALE GENOMIC DNA]</scope>
    <source>
        <tissue evidence="4">Whole gametophyte</tissue>
    </source>
</reference>
<feature type="compositionally biased region" description="Low complexity" evidence="2">
    <location>
        <begin position="35"/>
        <end position="53"/>
    </location>
</feature>
<feature type="compositionally biased region" description="Pro residues" evidence="2">
    <location>
        <begin position="200"/>
        <end position="217"/>
    </location>
</feature>
<dbReference type="EMBL" id="LVLJ01000536">
    <property type="protein sequence ID" value="OAE33773.1"/>
    <property type="molecule type" value="Genomic_DNA"/>
</dbReference>
<feature type="compositionally biased region" description="Gly residues" evidence="2">
    <location>
        <begin position="189"/>
        <end position="199"/>
    </location>
</feature>
<dbReference type="GO" id="GO:0003676">
    <property type="term" value="F:nucleic acid binding"/>
    <property type="evidence" value="ECO:0007669"/>
    <property type="project" value="InterPro"/>
</dbReference>
<dbReference type="Gene3D" id="4.10.60.10">
    <property type="entry name" value="Zinc finger, CCHC-type"/>
    <property type="match status" value="1"/>
</dbReference>